<dbReference type="InterPro" id="IPR001451">
    <property type="entry name" value="Hexapep"/>
</dbReference>
<comment type="caution">
    <text evidence="12">The sequence shown here is derived from an EMBL/GenBank/DDBJ whole genome shotgun (WGS) entry which is preliminary data.</text>
</comment>
<dbReference type="InterPro" id="IPR042122">
    <property type="entry name" value="Ser_AcTrfase_N_sf"/>
</dbReference>
<evidence type="ECO:0000256" key="1">
    <source>
        <dbReference type="ARBA" id="ARBA00004876"/>
    </source>
</evidence>
<dbReference type="EMBL" id="BDEC01000028">
    <property type="protein sequence ID" value="GBD67900.1"/>
    <property type="molecule type" value="Genomic_DNA"/>
</dbReference>
<dbReference type="CDD" id="cd03354">
    <property type="entry name" value="LbH_SAT"/>
    <property type="match status" value="1"/>
</dbReference>
<evidence type="ECO:0000256" key="11">
    <source>
        <dbReference type="PIRNR" id="PIRNR000441"/>
    </source>
</evidence>
<evidence type="ECO:0000256" key="9">
    <source>
        <dbReference type="ARBA" id="ARBA00023315"/>
    </source>
</evidence>
<dbReference type="RefSeq" id="WP_014123992.1">
    <property type="nucleotide sequence ID" value="NZ_BDDZ01000104.1"/>
</dbReference>
<comment type="catalytic activity">
    <reaction evidence="10 11">
        <text>L-serine + acetyl-CoA = O-acetyl-L-serine + CoA</text>
        <dbReference type="Rhea" id="RHEA:24560"/>
        <dbReference type="ChEBI" id="CHEBI:33384"/>
        <dbReference type="ChEBI" id="CHEBI:57287"/>
        <dbReference type="ChEBI" id="CHEBI:57288"/>
        <dbReference type="ChEBI" id="CHEBI:58340"/>
        <dbReference type="EC" id="2.3.1.30"/>
    </reaction>
</comment>
<dbReference type="InterPro" id="IPR053376">
    <property type="entry name" value="Serine_acetyltransferase"/>
</dbReference>
<comment type="similarity">
    <text evidence="2 11">Belongs to the transferase hexapeptide repeat family.</text>
</comment>
<evidence type="ECO:0000256" key="2">
    <source>
        <dbReference type="ARBA" id="ARBA00007274"/>
    </source>
</evidence>
<evidence type="ECO:0000256" key="7">
    <source>
        <dbReference type="ARBA" id="ARBA00022737"/>
    </source>
</evidence>
<dbReference type="PROSITE" id="PS00101">
    <property type="entry name" value="HEXAPEP_TRANSFERASES"/>
    <property type="match status" value="1"/>
</dbReference>
<keyword evidence="5" id="KW-0028">Amino-acid biosynthesis</keyword>
<evidence type="ECO:0000256" key="10">
    <source>
        <dbReference type="ARBA" id="ARBA00049486"/>
    </source>
</evidence>
<evidence type="ECO:0000256" key="8">
    <source>
        <dbReference type="ARBA" id="ARBA00023192"/>
    </source>
</evidence>
<organism evidence="12 13">
    <name type="scientific">Tetragenococcus halophilus subsp. halophilus</name>
    <dbReference type="NCBI Taxonomy" id="1513897"/>
    <lineage>
        <taxon>Bacteria</taxon>
        <taxon>Bacillati</taxon>
        <taxon>Bacillota</taxon>
        <taxon>Bacilli</taxon>
        <taxon>Lactobacillales</taxon>
        <taxon>Enterococcaceae</taxon>
        <taxon>Tetragenococcus</taxon>
    </lineage>
</organism>
<evidence type="ECO:0000256" key="6">
    <source>
        <dbReference type="ARBA" id="ARBA00022679"/>
    </source>
</evidence>
<accession>A0A2H6CSC8</accession>
<dbReference type="PIRSF" id="PIRSF000441">
    <property type="entry name" value="CysE"/>
    <property type="match status" value="1"/>
</dbReference>
<dbReference type="GO" id="GO:0006535">
    <property type="term" value="P:cysteine biosynthetic process from serine"/>
    <property type="evidence" value="ECO:0007669"/>
    <property type="project" value="InterPro"/>
</dbReference>
<dbReference type="InterPro" id="IPR011004">
    <property type="entry name" value="Trimer_LpxA-like_sf"/>
</dbReference>
<dbReference type="Gene3D" id="2.160.10.10">
    <property type="entry name" value="Hexapeptide repeat proteins"/>
    <property type="match status" value="1"/>
</dbReference>
<keyword evidence="13" id="KW-1185">Reference proteome</keyword>
<dbReference type="UniPathway" id="UPA00136">
    <property type="reaction ID" value="UER00199"/>
</dbReference>
<dbReference type="GO" id="GO:0009001">
    <property type="term" value="F:serine O-acetyltransferase activity"/>
    <property type="evidence" value="ECO:0007669"/>
    <property type="project" value="UniProtKB-EC"/>
</dbReference>
<dbReference type="Pfam" id="PF00132">
    <property type="entry name" value="Hexapep"/>
    <property type="match status" value="1"/>
</dbReference>
<keyword evidence="9 11" id="KW-0012">Acyltransferase</keyword>
<sequence length="170" mass="18629">MFETARSILKQDPAAHSVAEVIFTYPGMQALFWHRIAQYFFQHHHPFLASLIRRHNEHRTGISIAPGAQIGKRVFIDHGVGTVIGDTVIIEDDVVLLHGVTLGSRRIEDTGRRHPHIKQGVYIGSNAEILGPVTIGKNSKIGAGAVVLHDVPDYATAVGNPARIIEHNGE</sequence>
<comment type="pathway">
    <text evidence="1">Amino-acid biosynthesis; L-cysteine biosynthesis; L-cysteine from L-serine: step 1/2.</text>
</comment>
<evidence type="ECO:0000313" key="13">
    <source>
        <dbReference type="Proteomes" id="UP000236214"/>
    </source>
</evidence>
<protein>
    <recommendedName>
        <fullName evidence="4 11">Serine acetyltransferase</fullName>
        <ecNumber evidence="3 11">2.3.1.30</ecNumber>
    </recommendedName>
</protein>
<name>A0A2H6CSC8_TETHA</name>
<dbReference type="FunFam" id="2.160.10.10:FF:000007">
    <property type="entry name" value="Serine acetyltransferase"/>
    <property type="match status" value="1"/>
</dbReference>
<evidence type="ECO:0000256" key="5">
    <source>
        <dbReference type="ARBA" id="ARBA00022605"/>
    </source>
</evidence>
<dbReference type="PANTHER" id="PTHR42811">
    <property type="entry name" value="SERINE ACETYLTRANSFERASE"/>
    <property type="match status" value="1"/>
</dbReference>
<keyword evidence="7" id="KW-0677">Repeat</keyword>
<dbReference type="InterPro" id="IPR018357">
    <property type="entry name" value="Hexapep_transf_CS"/>
</dbReference>
<dbReference type="InterPro" id="IPR045304">
    <property type="entry name" value="LbH_SAT"/>
</dbReference>
<evidence type="ECO:0000256" key="3">
    <source>
        <dbReference type="ARBA" id="ARBA00013266"/>
    </source>
</evidence>
<evidence type="ECO:0000256" key="4">
    <source>
        <dbReference type="ARBA" id="ARBA00018522"/>
    </source>
</evidence>
<dbReference type="SUPFAM" id="SSF51161">
    <property type="entry name" value="Trimeric LpxA-like enzymes"/>
    <property type="match status" value="1"/>
</dbReference>
<gene>
    <name evidence="12" type="primary">cysE</name>
    <name evidence="12" type="ORF">TEHN7118_0706</name>
</gene>
<dbReference type="EC" id="2.3.1.30" evidence="3 11"/>
<dbReference type="AlphaFoldDB" id="A0A2H6CSC8"/>
<proteinExistence type="inferred from homology"/>
<reference evidence="12 13" key="1">
    <citation type="submission" date="2016-05" db="EMBL/GenBank/DDBJ databases">
        <title>Whole genome sequencing of Tetragenococcus halophilus subsp. halophilus NISL 7118.</title>
        <authorList>
            <person name="Shiwa Y."/>
            <person name="Nishimura I."/>
            <person name="Yoshikawa H."/>
            <person name="Koyama Y."/>
            <person name="Oguma T."/>
        </authorList>
    </citation>
    <scope>NUCLEOTIDE SEQUENCE [LARGE SCALE GENOMIC DNA]</scope>
    <source>
        <strain evidence="12 13">NISL 7118</strain>
    </source>
</reference>
<evidence type="ECO:0000313" key="12">
    <source>
        <dbReference type="EMBL" id="GBD67900.1"/>
    </source>
</evidence>
<keyword evidence="8" id="KW-0198">Cysteine biosynthesis</keyword>
<dbReference type="InterPro" id="IPR005881">
    <property type="entry name" value="Ser_O-AcTrfase"/>
</dbReference>
<dbReference type="Proteomes" id="UP000236214">
    <property type="component" value="Unassembled WGS sequence"/>
</dbReference>
<dbReference type="GO" id="GO:0005737">
    <property type="term" value="C:cytoplasm"/>
    <property type="evidence" value="ECO:0007669"/>
    <property type="project" value="InterPro"/>
</dbReference>
<keyword evidence="6 11" id="KW-0808">Transferase</keyword>
<dbReference type="NCBIfam" id="NF041874">
    <property type="entry name" value="EPS_EpsC"/>
    <property type="match status" value="1"/>
</dbReference>
<dbReference type="Gene3D" id="1.10.3130.10">
    <property type="entry name" value="serine acetyltransferase, domain 1"/>
    <property type="match status" value="1"/>
</dbReference>